<sequence>MEFSFVRNLSAIEIIDFIWKCQEGSNSWGRNYTGIKKSVVKILELNATICTLSDQSMLIGLGISVDERKFRKELQTPIQCFCELAVLPSMRKQGFGKEIIQFMEKNNPTTNFLIHAADVKESSYSHFLFKSLQYSMQANGNRIRCIKSSLSMY</sequence>
<accession>A0A0A6P7M4</accession>
<proteinExistence type="predicted"/>
<name>A0A0A6P7M4_9GAMM</name>
<dbReference type="Proteomes" id="UP000030428">
    <property type="component" value="Unassembled WGS sequence"/>
</dbReference>
<dbReference type="AlphaFoldDB" id="A0A0A6P7M4"/>
<evidence type="ECO:0000313" key="2">
    <source>
        <dbReference type="Proteomes" id="UP000030428"/>
    </source>
</evidence>
<evidence type="ECO:0000313" key="1">
    <source>
        <dbReference type="EMBL" id="KHD06820.1"/>
    </source>
</evidence>
<evidence type="ECO:0008006" key="3">
    <source>
        <dbReference type="Google" id="ProtNLM"/>
    </source>
</evidence>
<reference evidence="1 2" key="1">
    <citation type="journal article" date="2016" name="Front. Microbiol.">
        <title>Single-Cell (Meta-)Genomics of a Dimorphic Candidatus Thiomargarita nelsonii Reveals Genomic Plasticity.</title>
        <authorList>
            <person name="Flood B.E."/>
            <person name="Fliss P."/>
            <person name="Jones D.S."/>
            <person name="Dick G.J."/>
            <person name="Jain S."/>
            <person name="Kaster A.K."/>
            <person name="Winkel M."/>
            <person name="Mussmann M."/>
            <person name="Bailey J."/>
        </authorList>
    </citation>
    <scope>NUCLEOTIDE SEQUENCE [LARGE SCALE GENOMIC DNA]</scope>
    <source>
        <strain evidence="1">Hydrate Ridge</strain>
    </source>
</reference>
<organism evidence="1 2">
    <name type="scientific">Candidatus Thiomargarita nelsonii</name>
    <dbReference type="NCBI Taxonomy" id="1003181"/>
    <lineage>
        <taxon>Bacteria</taxon>
        <taxon>Pseudomonadati</taxon>
        <taxon>Pseudomonadota</taxon>
        <taxon>Gammaproteobacteria</taxon>
        <taxon>Thiotrichales</taxon>
        <taxon>Thiotrichaceae</taxon>
        <taxon>Thiomargarita</taxon>
    </lineage>
</organism>
<comment type="caution">
    <text evidence="1">The sequence shown here is derived from an EMBL/GenBank/DDBJ whole genome shotgun (WGS) entry which is preliminary data.</text>
</comment>
<keyword evidence="2" id="KW-1185">Reference proteome</keyword>
<gene>
    <name evidence="1" type="ORF">PN36_28845</name>
</gene>
<dbReference type="EMBL" id="JSZA02000192">
    <property type="protein sequence ID" value="KHD06820.1"/>
    <property type="molecule type" value="Genomic_DNA"/>
</dbReference>
<protein>
    <recommendedName>
        <fullName evidence="3">N-acetyltransferase domain-containing protein</fullName>
    </recommendedName>
</protein>